<keyword evidence="2" id="KW-1185">Reference proteome</keyword>
<proteinExistence type="predicted"/>
<gene>
    <name evidence="1" type="ORF">AM493_09880</name>
</gene>
<dbReference type="PATRIC" id="fig|1202724.3.peg.2050"/>
<protein>
    <submittedName>
        <fullName evidence="1">Uncharacterized protein</fullName>
    </submittedName>
</protein>
<name>A0A0M8MI70_9FLAO</name>
<sequence>MRYIVFLLPTLFTAFKCSTAQDVNLGEVVPKGVVPKVVLDGRYKGNVLITDDPQNEYNLRRPEFGPEDVFGNIITFNSNGRFTSAYSADCGNDCFLYCAGRYAWEDNEHIKLVADSIRITGDCDNKKYNPHKILGLYKVEQWGKTTLLKKDNIK</sequence>
<comment type="caution">
    <text evidence="1">The sequence shown here is derived from an EMBL/GenBank/DDBJ whole genome shotgun (WGS) entry which is preliminary data.</text>
</comment>
<dbReference type="OrthoDB" id="995764at2"/>
<accession>A0A0M8MI70</accession>
<evidence type="ECO:0000313" key="2">
    <source>
        <dbReference type="Proteomes" id="UP000037755"/>
    </source>
</evidence>
<reference evidence="1 2" key="1">
    <citation type="submission" date="2015-08" db="EMBL/GenBank/DDBJ databases">
        <title>Whole genome sequence of Flavobacterium akiainvivens IK-1T, from decaying Wikstroemia oahuensis, an endemic Hawaiian shrub.</title>
        <authorList>
            <person name="Wan X."/>
            <person name="Hou S."/>
            <person name="Saito J."/>
            <person name="Donachie S."/>
        </authorList>
    </citation>
    <scope>NUCLEOTIDE SEQUENCE [LARGE SCALE GENOMIC DNA]</scope>
    <source>
        <strain evidence="1 2">IK-1</strain>
    </source>
</reference>
<evidence type="ECO:0000313" key="1">
    <source>
        <dbReference type="EMBL" id="KOS06307.1"/>
    </source>
</evidence>
<dbReference type="EMBL" id="LIYD01000005">
    <property type="protein sequence ID" value="KOS06307.1"/>
    <property type="molecule type" value="Genomic_DNA"/>
</dbReference>
<organism evidence="1 2">
    <name type="scientific">Flavobacterium akiainvivens</name>
    <dbReference type="NCBI Taxonomy" id="1202724"/>
    <lineage>
        <taxon>Bacteria</taxon>
        <taxon>Pseudomonadati</taxon>
        <taxon>Bacteroidota</taxon>
        <taxon>Flavobacteriia</taxon>
        <taxon>Flavobacteriales</taxon>
        <taxon>Flavobacteriaceae</taxon>
        <taxon>Flavobacterium</taxon>
    </lineage>
</organism>
<dbReference type="RefSeq" id="WP_054407806.1">
    <property type="nucleotide sequence ID" value="NZ_FOYA01000001.1"/>
</dbReference>
<dbReference type="AlphaFoldDB" id="A0A0M8MI70"/>
<dbReference type="Proteomes" id="UP000037755">
    <property type="component" value="Unassembled WGS sequence"/>
</dbReference>